<keyword evidence="2" id="KW-0238">DNA-binding</keyword>
<proteinExistence type="predicted"/>
<feature type="domain" description="SIS" evidence="5">
    <location>
        <begin position="125"/>
        <end position="265"/>
    </location>
</feature>
<evidence type="ECO:0000256" key="1">
    <source>
        <dbReference type="ARBA" id="ARBA00023015"/>
    </source>
</evidence>
<dbReference type="Gene3D" id="1.10.10.10">
    <property type="entry name" value="Winged helix-like DNA-binding domain superfamily/Winged helix DNA-binding domain"/>
    <property type="match status" value="1"/>
</dbReference>
<dbReference type="PANTHER" id="PTHR30514:SF1">
    <property type="entry name" value="HTH-TYPE TRANSCRIPTIONAL REGULATOR HEXR-RELATED"/>
    <property type="match status" value="1"/>
</dbReference>
<protein>
    <submittedName>
        <fullName evidence="6">Transcriptional regulator, RpiR family</fullName>
    </submittedName>
</protein>
<sequence length="285" mass="31665">MMTGQTLKLKIKTMEKAFSAKEIQIASFILSDPKRASRMTINEMSEQLSMADSTIFKFTRKLGYQGFRSFRNDLLLEDFDREVSIHEHISECSGPCEIAASVFDSSIKSLTDTKAMLEEADIVAAADLIIHCERLSFYGMGGSSIVAADGFHKFMRTPIDVRYEADFHLQLMEAARLTDRDCAIAISHSGCSKQTIDIATMLEKRGCPVIAITSNPASALARASTVALVTISEETGYRSESLSSRISQLALIDTLYTMVMLHDEERSKHSLQLVREAIGTTRVER</sequence>
<evidence type="ECO:0000313" key="7">
    <source>
        <dbReference type="Proteomes" id="UP000006851"/>
    </source>
</evidence>
<dbReference type="PROSITE" id="PS51464">
    <property type="entry name" value="SIS"/>
    <property type="match status" value="1"/>
</dbReference>
<dbReference type="GO" id="GO:0097367">
    <property type="term" value="F:carbohydrate derivative binding"/>
    <property type="evidence" value="ECO:0007669"/>
    <property type="project" value="InterPro"/>
</dbReference>
<reference evidence="7" key="1">
    <citation type="journal article" date="2013" name="Stand. Genomic Sci.">
        <title>Complete genome sequence of Coriobacterium glomerans type strain (PW2(T)) from the midgut of Pyrrhocoris apterus L. (red soldier bug).</title>
        <authorList>
            <person name="Stackebrandt E."/>
            <person name="Zeytun A."/>
            <person name="Lapidus A."/>
            <person name="Nolan M."/>
            <person name="Lucas S."/>
            <person name="Hammon N."/>
            <person name="Deshpande S."/>
            <person name="Cheng J.F."/>
            <person name="Tapia R."/>
            <person name="Goodwin L.A."/>
            <person name="Pitluck S."/>
            <person name="Liolios K."/>
            <person name="Pagani I."/>
            <person name="Ivanova N."/>
            <person name="Mavromatis K."/>
            <person name="Mikhailova N."/>
            <person name="Huntemann M."/>
            <person name="Pati A."/>
            <person name="Chen A."/>
            <person name="Palaniappan K."/>
            <person name="Chang Y.J."/>
            <person name="Land M."/>
            <person name="Hauser L."/>
            <person name="Rohde M."/>
            <person name="Pukall R."/>
            <person name="Goker M."/>
            <person name="Detter J.C."/>
            <person name="Woyke T."/>
            <person name="Bristow J."/>
            <person name="Eisen J.A."/>
            <person name="Markowitz V."/>
            <person name="Hugenholtz P."/>
            <person name="Kyrpides N.C."/>
            <person name="Klenk H.P."/>
        </authorList>
    </citation>
    <scope>NUCLEOTIDE SEQUENCE</scope>
    <source>
        <strain evidence="7">ATCC 49209 / DSM 20642 / JCM 10262 / PW2</strain>
    </source>
</reference>
<evidence type="ECO:0000256" key="2">
    <source>
        <dbReference type="ARBA" id="ARBA00023125"/>
    </source>
</evidence>
<dbReference type="HOGENOM" id="CLU_055769_0_4_11"/>
<dbReference type="InterPro" id="IPR009057">
    <property type="entry name" value="Homeodomain-like_sf"/>
</dbReference>
<keyword evidence="1" id="KW-0805">Transcription regulation</keyword>
<name>F2N913_CORGP</name>
<dbReference type="STRING" id="700015.Corgl_1514"/>
<evidence type="ECO:0000313" key="6">
    <source>
        <dbReference type="EMBL" id="AEB07613.1"/>
    </source>
</evidence>
<dbReference type="GO" id="GO:1901135">
    <property type="term" value="P:carbohydrate derivative metabolic process"/>
    <property type="evidence" value="ECO:0007669"/>
    <property type="project" value="InterPro"/>
</dbReference>
<dbReference type="InterPro" id="IPR035472">
    <property type="entry name" value="RpiR-like_SIS"/>
</dbReference>
<dbReference type="InterPro" id="IPR036388">
    <property type="entry name" value="WH-like_DNA-bd_sf"/>
</dbReference>
<dbReference type="InterPro" id="IPR001347">
    <property type="entry name" value="SIS_dom"/>
</dbReference>
<dbReference type="Pfam" id="PF01380">
    <property type="entry name" value="SIS"/>
    <property type="match status" value="1"/>
</dbReference>
<keyword evidence="3" id="KW-0804">Transcription</keyword>
<dbReference type="PANTHER" id="PTHR30514">
    <property type="entry name" value="GLUCOKINASE"/>
    <property type="match status" value="1"/>
</dbReference>
<keyword evidence="7" id="KW-1185">Reference proteome</keyword>
<dbReference type="KEGG" id="cgo:Corgl_1514"/>
<dbReference type="EMBL" id="CP002628">
    <property type="protein sequence ID" value="AEB07613.1"/>
    <property type="molecule type" value="Genomic_DNA"/>
</dbReference>
<dbReference type="RefSeq" id="WP_013709355.1">
    <property type="nucleotide sequence ID" value="NC_015389.1"/>
</dbReference>
<dbReference type="CDD" id="cd05013">
    <property type="entry name" value="SIS_RpiR"/>
    <property type="match status" value="1"/>
</dbReference>
<dbReference type="Proteomes" id="UP000006851">
    <property type="component" value="Chromosome"/>
</dbReference>
<dbReference type="PROSITE" id="PS51071">
    <property type="entry name" value="HTH_RPIR"/>
    <property type="match status" value="1"/>
</dbReference>
<gene>
    <name evidence="6" type="ordered locus">Corgl_1514</name>
</gene>
<dbReference type="Pfam" id="PF01418">
    <property type="entry name" value="HTH_6"/>
    <property type="match status" value="1"/>
</dbReference>
<accession>F2N913</accession>
<dbReference type="Gene3D" id="3.40.50.10490">
    <property type="entry name" value="Glucose-6-phosphate isomerase like protein, domain 1"/>
    <property type="match status" value="1"/>
</dbReference>
<dbReference type="InterPro" id="IPR000281">
    <property type="entry name" value="HTH_RpiR"/>
</dbReference>
<dbReference type="GO" id="GO:0003700">
    <property type="term" value="F:DNA-binding transcription factor activity"/>
    <property type="evidence" value="ECO:0007669"/>
    <property type="project" value="InterPro"/>
</dbReference>
<dbReference type="AlphaFoldDB" id="F2N913"/>
<evidence type="ECO:0000256" key="3">
    <source>
        <dbReference type="ARBA" id="ARBA00023163"/>
    </source>
</evidence>
<dbReference type="eggNOG" id="COG1737">
    <property type="taxonomic scope" value="Bacteria"/>
</dbReference>
<dbReference type="SUPFAM" id="SSF53697">
    <property type="entry name" value="SIS domain"/>
    <property type="match status" value="1"/>
</dbReference>
<dbReference type="GO" id="GO:0003677">
    <property type="term" value="F:DNA binding"/>
    <property type="evidence" value="ECO:0007669"/>
    <property type="project" value="UniProtKB-KW"/>
</dbReference>
<organism evidence="6 7">
    <name type="scientific">Coriobacterium glomerans (strain ATCC 49209 / DSM 20642 / JCM 10262 / PW2)</name>
    <dbReference type="NCBI Taxonomy" id="700015"/>
    <lineage>
        <taxon>Bacteria</taxon>
        <taxon>Bacillati</taxon>
        <taxon>Actinomycetota</taxon>
        <taxon>Coriobacteriia</taxon>
        <taxon>Coriobacteriales</taxon>
        <taxon>Coriobacteriaceae</taxon>
        <taxon>Coriobacterium</taxon>
    </lineage>
</organism>
<dbReference type="InterPro" id="IPR046348">
    <property type="entry name" value="SIS_dom_sf"/>
</dbReference>
<evidence type="ECO:0000259" key="5">
    <source>
        <dbReference type="PROSITE" id="PS51464"/>
    </source>
</evidence>
<dbReference type="SUPFAM" id="SSF46689">
    <property type="entry name" value="Homeodomain-like"/>
    <property type="match status" value="1"/>
</dbReference>
<evidence type="ECO:0000259" key="4">
    <source>
        <dbReference type="PROSITE" id="PS51071"/>
    </source>
</evidence>
<dbReference type="InterPro" id="IPR047640">
    <property type="entry name" value="RpiR-like"/>
</dbReference>
<feature type="domain" description="HTH rpiR-type" evidence="4">
    <location>
        <begin position="5"/>
        <end position="81"/>
    </location>
</feature>